<name>A0ABP0YU36_9ROSI</name>
<evidence type="ECO:0000313" key="1">
    <source>
        <dbReference type="EMBL" id="CAK9324045.1"/>
    </source>
</evidence>
<dbReference type="Proteomes" id="UP001642487">
    <property type="component" value="Chromosome 6"/>
</dbReference>
<organism evidence="1 2">
    <name type="scientific">Citrullus colocynthis</name>
    <name type="common">colocynth</name>
    <dbReference type="NCBI Taxonomy" id="252529"/>
    <lineage>
        <taxon>Eukaryota</taxon>
        <taxon>Viridiplantae</taxon>
        <taxon>Streptophyta</taxon>
        <taxon>Embryophyta</taxon>
        <taxon>Tracheophyta</taxon>
        <taxon>Spermatophyta</taxon>
        <taxon>Magnoliopsida</taxon>
        <taxon>eudicotyledons</taxon>
        <taxon>Gunneridae</taxon>
        <taxon>Pentapetalae</taxon>
        <taxon>rosids</taxon>
        <taxon>fabids</taxon>
        <taxon>Cucurbitales</taxon>
        <taxon>Cucurbitaceae</taxon>
        <taxon>Benincaseae</taxon>
        <taxon>Citrullus</taxon>
    </lineage>
</organism>
<accession>A0ABP0YU36</accession>
<proteinExistence type="predicted"/>
<dbReference type="EMBL" id="OZ021740">
    <property type="protein sequence ID" value="CAK9324045.1"/>
    <property type="molecule type" value="Genomic_DNA"/>
</dbReference>
<protein>
    <submittedName>
        <fullName evidence="1">Uncharacterized protein</fullName>
    </submittedName>
</protein>
<reference evidence="1 2" key="1">
    <citation type="submission" date="2024-03" db="EMBL/GenBank/DDBJ databases">
        <authorList>
            <person name="Gkanogiannis A."/>
            <person name="Becerra Lopez-Lavalle L."/>
        </authorList>
    </citation>
    <scope>NUCLEOTIDE SEQUENCE [LARGE SCALE GENOMIC DNA]</scope>
</reference>
<sequence>MFRSICSLLFKKSTAGLLCSDSTVVQEIFHQLPDPPQLPDLLPLTRSSNSVCSSSFWLYLIIAKSVSRRVFIGKPLTSVVLRRQPRYRSTNARRSDQIHPCIDMSIYRSVDNPRADPLQLVHTDLRPQCRLKLSMLLSFSTSTIIVVYQYCRQFRFPFPLAIRNPQSPHLVHTGCESMDMDEILTFEVPDGFEILDGDALVILRTMSKGSTIGCLVG</sequence>
<gene>
    <name evidence="1" type="ORF">CITCOLO1_LOCUS16262</name>
</gene>
<keyword evidence="2" id="KW-1185">Reference proteome</keyword>
<evidence type="ECO:0000313" key="2">
    <source>
        <dbReference type="Proteomes" id="UP001642487"/>
    </source>
</evidence>